<proteinExistence type="predicted"/>
<dbReference type="Pfam" id="PF01548">
    <property type="entry name" value="DEDD_Tnp_IS110"/>
    <property type="match status" value="1"/>
</dbReference>
<dbReference type="Proteomes" id="UP000001227">
    <property type="component" value="Chromosome"/>
</dbReference>
<dbReference type="NCBIfam" id="NF033542">
    <property type="entry name" value="transpos_IS110"/>
    <property type="match status" value="1"/>
</dbReference>
<dbReference type="eggNOG" id="COG3547">
    <property type="taxonomic scope" value="Bacteria"/>
</dbReference>
<dbReference type="AlphaFoldDB" id="B3ETP7"/>
<dbReference type="InterPro" id="IPR047650">
    <property type="entry name" value="Transpos_IS110"/>
</dbReference>
<organism evidence="3 4">
    <name type="scientific">Amoebophilus asiaticus (strain 5a2)</name>
    <dbReference type="NCBI Taxonomy" id="452471"/>
    <lineage>
        <taxon>Bacteria</taxon>
        <taxon>Pseudomonadati</taxon>
        <taxon>Bacteroidota</taxon>
        <taxon>Cytophagia</taxon>
        <taxon>Cytophagales</taxon>
        <taxon>Amoebophilaceae</taxon>
        <taxon>Candidatus Amoebophilus</taxon>
    </lineage>
</organism>
<dbReference type="InterPro" id="IPR002525">
    <property type="entry name" value="Transp_IS110-like_N"/>
</dbReference>
<gene>
    <name evidence="3" type="ordered locus">Aasi_1284</name>
</gene>
<sequence>MQFTYILGIDISKDTIDLALSQNKANTNIVNSKFSNNLKGYKALLKWFKNQGVKTEQLLICLENTGIYHRPLTAFLLSEQAFVWVENALEIKWSMGLQRGKNDQIDAQRICLYAFRNQDKAQAYSPKDNSLQDLADLLATRERLVEVRKMLLVPIKELKQVGLEAESKNVEKSCKKTLSGIDKDIEAIEKGLENIIAQHKEIDDNYWSVCSVPNVGKITALYLLVATNNFKRFDDAKQLASYCGIAPFEYRSGTSVRGKTKVNHMANKKLKKALHLCAVSSLRHRSEMSLYYKHKTEEGKNKMSVINAIRNKLLQRIFACVREKRMYIVKQAS</sequence>
<name>B3ETP7_AMOA5</name>
<evidence type="ECO:0000313" key="3">
    <source>
        <dbReference type="EMBL" id="ACE06599.1"/>
    </source>
</evidence>
<dbReference type="InterPro" id="IPR003346">
    <property type="entry name" value="Transposase_20"/>
</dbReference>
<feature type="domain" description="Transposase IS110-like N-terminal" evidence="1">
    <location>
        <begin position="7"/>
        <end position="149"/>
    </location>
</feature>
<dbReference type="PANTHER" id="PTHR33055:SF3">
    <property type="entry name" value="PUTATIVE TRANSPOSASE FOR IS117-RELATED"/>
    <property type="match status" value="1"/>
</dbReference>
<dbReference type="PANTHER" id="PTHR33055">
    <property type="entry name" value="TRANSPOSASE FOR INSERTION SEQUENCE ELEMENT IS1111A"/>
    <property type="match status" value="1"/>
</dbReference>
<keyword evidence="4" id="KW-1185">Reference proteome</keyword>
<dbReference type="RefSeq" id="WP_012473351.1">
    <property type="nucleotide sequence ID" value="NC_010830.1"/>
</dbReference>
<protein>
    <submittedName>
        <fullName evidence="3">Uncharacterized protein</fullName>
    </submittedName>
</protein>
<dbReference type="HOGENOM" id="CLU_036902_5_0_10"/>
<evidence type="ECO:0000259" key="1">
    <source>
        <dbReference type="Pfam" id="PF01548"/>
    </source>
</evidence>
<dbReference type="KEGG" id="aas:Aasi_1284"/>
<dbReference type="GO" id="GO:0004803">
    <property type="term" value="F:transposase activity"/>
    <property type="evidence" value="ECO:0007669"/>
    <property type="project" value="InterPro"/>
</dbReference>
<dbReference type="Pfam" id="PF02371">
    <property type="entry name" value="Transposase_20"/>
    <property type="match status" value="1"/>
</dbReference>
<dbReference type="EMBL" id="CP001102">
    <property type="protein sequence ID" value="ACE06599.1"/>
    <property type="molecule type" value="Genomic_DNA"/>
</dbReference>
<dbReference type="GO" id="GO:0003677">
    <property type="term" value="F:DNA binding"/>
    <property type="evidence" value="ECO:0007669"/>
    <property type="project" value="InterPro"/>
</dbReference>
<dbReference type="GO" id="GO:0006313">
    <property type="term" value="P:DNA transposition"/>
    <property type="evidence" value="ECO:0007669"/>
    <property type="project" value="InterPro"/>
</dbReference>
<accession>B3ETP7</accession>
<evidence type="ECO:0000259" key="2">
    <source>
        <dbReference type="Pfam" id="PF02371"/>
    </source>
</evidence>
<feature type="domain" description="Transposase IS116/IS110/IS902 C-terminal" evidence="2">
    <location>
        <begin position="210"/>
        <end position="293"/>
    </location>
</feature>
<dbReference type="OrthoDB" id="964423at2"/>
<reference evidence="3 4" key="1">
    <citation type="journal article" date="2010" name="J. Bacteriol.">
        <title>The genome of the amoeba symbiont 'Candidatus Amoebophilus asiaticus' reveals common mechanisms for host cell interaction among amoeba-associated bacteria.</title>
        <authorList>
            <person name="Schmitz-Esser S."/>
            <person name="Tischler P."/>
            <person name="Arnold R."/>
            <person name="Montanaro J."/>
            <person name="Wagner M."/>
            <person name="Rattei T."/>
            <person name="Horn M."/>
        </authorList>
    </citation>
    <scope>NUCLEOTIDE SEQUENCE [LARGE SCALE GENOMIC DNA]</scope>
    <source>
        <strain evidence="3 4">5a2</strain>
    </source>
</reference>
<evidence type="ECO:0000313" key="4">
    <source>
        <dbReference type="Proteomes" id="UP000001227"/>
    </source>
</evidence>